<keyword evidence="3 6" id="KW-0808">Transferase</keyword>
<dbReference type="GO" id="GO:0032259">
    <property type="term" value="P:methylation"/>
    <property type="evidence" value="ECO:0007669"/>
    <property type="project" value="UniProtKB-KW"/>
</dbReference>
<dbReference type="InterPro" id="IPR035996">
    <property type="entry name" value="4pyrrol_Methylase_sf"/>
</dbReference>
<evidence type="ECO:0000256" key="6">
    <source>
        <dbReference type="RuleBase" id="RU003960"/>
    </source>
</evidence>
<dbReference type="InterPro" id="IPR014777">
    <property type="entry name" value="4pyrrole_Mease_sub1"/>
</dbReference>
<dbReference type="Gene3D" id="3.40.1010.10">
    <property type="entry name" value="Cobalt-precorrin-4 Transmethylase, Domain 1"/>
    <property type="match status" value="1"/>
</dbReference>
<comment type="caution">
    <text evidence="8">The sequence shown here is derived from an EMBL/GenBank/DDBJ whole genome shotgun (WGS) entry which is preliminary data.</text>
</comment>
<evidence type="ECO:0000256" key="2">
    <source>
        <dbReference type="ARBA" id="ARBA00022603"/>
    </source>
</evidence>
<dbReference type="GO" id="GO:0019354">
    <property type="term" value="P:siroheme biosynthetic process"/>
    <property type="evidence" value="ECO:0007669"/>
    <property type="project" value="InterPro"/>
</dbReference>
<keyword evidence="5" id="KW-0627">Porphyrin biosynthesis</keyword>
<protein>
    <recommendedName>
        <fullName evidence="1">uroporphyrinogen-III C-methyltransferase</fullName>
        <ecNumber evidence="1">2.1.1.107</ecNumber>
    </recommendedName>
</protein>
<feature type="domain" description="Tetrapyrrole methylase" evidence="7">
    <location>
        <begin position="104"/>
        <end position="310"/>
    </location>
</feature>
<accession>A0A839QSB3</accession>
<dbReference type="InterPro" id="IPR050161">
    <property type="entry name" value="Siro_Cobalamin_biosynth"/>
</dbReference>
<evidence type="ECO:0000256" key="4">
    <source>
        <dbReference type="ARBA" id="ARBA00022691"/>
    </source>
</evidence>
<dbReference type="Proteomes" id="UP000568050">
    <property type="component" value="Unassembled WGS sequence"/>
</dbReference>
<organism evidence="8 9">
    <name type="scientific">Helcobacillus massiliensis</name>
    <dbReference type="NCBI Taxonomy" id="521392"/>
    <lineage>
        <taxon>Bacteria</taxon>
        <taxon>Bacillati</taxon>
        <taxon>Actinomycetota</taxon>
        <taxon>Actinomycetes</taxon>
        <taxon>Micrococcales</taxon>
        <taxon>Dermabacteraceae</taxon>
        <taxon>Helcobacillus</taxon>
    </lineage>
</organism>
<name>A0A839QSB3_9MICO</name>
<keyword evidence="2 6" id="KW-0489">Methyltransferase</keyword>
<evidence type="ECO:0000256" key="3">
    <source>
        <dbReference type="ARBA" id="ARBA00022679"/>
    </source>
</evidence>
<dbReference type="PANTHER" id="PTHR45790:SF3">
    <property type="entry name" value="S-ADENOSYL-L-METHIONINE-DEPENDENT UROPORPHYRINOGEN III METHYLTRANSFERASE, CHLOROPLASTIC"/>
    <property type="match status" value="1"/>
</dbReference>
<dbReference type="InterPro" id="IPR000878">
    <property type="entry name" value="4pyrrol_Mease"/>
</dbReference>
<evidence type="ECO:0000259" key="7">
    <source>
        <dbReference type="Pfam" id="PF00590"/>
    </source>
</evidence>
<dbReference type="RefSeq" id="WP_183374714.1">
    <property type="nucleotide sequence ID" value="NZ_CBCSFZ010000007.1"/>
</dbReference>
<keyword evidence="4" id="KW-0949">S-adenosyl-L-methionine</keyword>
<dbReference type="SUPFAM" id="SSF53790">
    <property type="entry name" value="Tetrapyrrole methylase"/>
    <property type="match status" value="1"/>
</dbReference>
<evidence type="ECO:0000256" key="5">
    <source>
        <dbReference type="ARBA" id="ARBA00023244"/>
    </source>
</evidence>
<dbReference type="Gene3D" id="3.30.950.10">
    <property type="entry name" value="Methyltransferase, Cobalt-precorrin-4 Transmethylase, Domain 2"/>
    <property type="match status" value="1"/>
</dbReference>
<dbReference type="EC" id="2.1.1.107" evidence="1"/>
<reference evidence="8 9" key="1">
    <citation type="submission" date="2020-08" db="EMBL/GenBank/DDBJ databases">
        <title>Sequencing the genomes of 1000 actinobacteria strains.</title>
        <authorList>
            <person name="Klenk H.-P."/>
        </authorList>
    </citation>
    <scope>NUCLEOTIDE SEQUENCE [LARGE SCALE GENOMIC DNA]</scope>
    <source>
        <strain evidence="8 9">DSM 23040</strain>
    </source>
</reference>
<evidence type="ECO:0000256" key="1">
    <source>
        <dbReference type="ARBA" id="ARBA00012162"/>
    </source>
</evidence>
<comment type="similarity">
    <text evidence="6">Belongs to the precorrin methyltransferase family.</text>
</comment>
<evidence type="ECO:0000313" key="8">
    <source>
        <dbReference type="EMBL" id="MBB3022558.1"/>
    </source>
</evidence>
<dbReference type="EMBL" id="JACHWP010000001">
    <property type="protein sequence ID" value="MBB3022558.1"/>
    <property type="molecule type" value="Genomic_DNA"/>
</dbReference>
<dbReference type="PANTHER" id="PTHR45790">
    <property type="entry name" value="SIROHEME SYNTHASE-RELATED"/>
    <property type="match status" value="1"/>
</dbReference>
<dbReference type="NCBIfam" id="NF004790">
    <property type="entry name" value="PRK06136.1"/>
    <property type="match status" value="1"/>
</dbReference>
<dbReference type="InterPro" id="IPR003043">
    <property type="entry name" value="Uropor_MeTrfase_CS"/>
</dbReference>
<keyword evidence="9" id="KW-1185">Reference proteome</keyword>
<dbReference type="InterPro" id="IPR006366">
    <property type="entry name" value="CobA/CysG_C"/>
</dbReference>
<evidence type="ECO:0000313" key="9">
    <source>
        <dbReference type="Proteomes" id="UP000568050"/>
    </source>
</evidence>
<sequence length="345" mass="36097">MRPTAFHLERSWQGRTVDQETAGRPLSWQAAQAFAAEGAHVILDTDEPQRRAQRFDALAREQGLQDTVLQWATRDFGTITIREEAPRSGEPMGEGPTPSVPGSVALVGSGPGDPELLTLAAMRAIAEADVIFADRLGAAGDCLRLAPGSLIVDVGKKPGHHSMIQELINDQMTVFARTGARVVRLKGGDPFIFGRGSEEWQHLAENGIRVDVVPGITSALAVPARAGIPATHRGITRAVTIISGHEAIDGAEAAALVQLGGSVMILMGMGTLPLTQRALLEAGLDPATPASVIHRGFHGDEARCHSTLAAVAQDAADAGLTSPSIIVIGEVAGLHTTTADITDGL</sequence>
<dbReference type="NCBIfam" id="TIGR01469">
    <property type="entry name" value="cobA_cysG_Cterm"/>
    <property type="match status" value="1"/>
</dbReference>
<dbReference type="AlphaFoldDB" id="A0A839QSB3"/>
<proteinExistence type="inferred from homology"/>
<dbReference type="GO" id="GO:0004851">
    <property type="term" value="F:uroporphyrin-III C-methyltransferase activity"/>
    <property type="evidence" value="ECO:0007669"/>
    <property type="project" value="UniProtKB-EC"/>
</dbReference>
<dbReference type="FunFam" id="3.40.1010.10:FF:000001">
    <property type="entry name" value="Siroheme synthase"/>
    <property type="match status" value="1"/>
</dbReference>
<dbReference type="CDD" id="cd11642">
    <property type="entry name" value="SUMT"/>
    <property type="match status" value="1"/>
</dbReference>
<dbReference type="PROSITE" id="PS00840">
    <property type="entry name" value="SUMT_2"/>
    <property type="match status" value="1"/>
</dbReference>
<gene>
    <name evidence="8" type="ORF">FHX50_000806</name>
</gene>
<dbReference type="Pfam" id="PF00590">
    <property type="entry name" value="TP_methylase"/>
    <property type="match status" value="1"/>
</dbReference>
<dbReference type="InterPro" id="IPR014776">
    <property type="entry name" value="4pyrrole_Mease_sub2"/>
</dbReference>